<reference evidence="2" key="1">
    <citation type="submission" date="2020-09" db="EMBL/GenBank/DDBJ databases">
        <title>Genome-Enabled Discovery of Anthraquinone Biosynthesis in Senna tora.</title>
        <authorList>
            <person name="Kang S.-H."/>
            <person name="Pandey R.P."/>
            <person name="Lee C.-M."/>
            <person name="Sim J.-S."/>
            <person name="Jeong J.-T."/>
            <person name="Choi B.-S."/>
            <person name="Jung M."/>
            <person name="Ginzburg D."/>
            <person name="Zhao K."/>
            <person name="Won S.Y."/>
            <person name="Oh T.-J."/>
            <person name="Yu Y."/>
            <person name="Kim N.-H."/>
            <person name="Lee O.R."/>
            <person name="Lee T.-H."/>
            <person name="Bashyal P."/>
            <person name="Kim T.-S."/>
            <person name="Lee W.-H."/>
            <person name="Kawkins C."/>
            <person name="Kim C.-K."/>
            <person name="Kim J.S."/>
            <person name="Ahn B.O."/>
            <person name="Rhee S.Y."/>
            <person name="Sohng J.K."/>
        </authorList>
    </citation>
    <scope>NUCLEOTIDE SEQUENCE</scope>
    <source>
        <tissue evidence="2">Leaf</tissue>
    </source>
</reference>
<evidence type="ECO:0000313" key="2">
    <source>
        <dbReference type="EMBL" id="KAF7800987.1"/>
    </source>
</evidence>
<dbReference type="AlphaFoldDB" id="A0A834SHQ2"/>
<evidence type="ECO:0000313" key="3">
    <source>
        <dbReference type="Proteomes" id="UP000634136"/>
    </source>
</evidence>
<dbReference type="Pfam" id="PF26138">
    <property type="entry name" value="DUF8040"/>
    <property type="match status" value="1"/>
</dbReference>
<dbReference type="PANTHER" id="PTHR22930:SF228">
    <property type="entry name" value="PROTEIN ALP1-LIKE"/>
    <property type="match status" value="1"/>
</dbReference>
<dbReference type="InterPro" id="IPR045249">
    <property type="entry name" value="HARBI1-like"/>
</dbReference>
<protein>
    <submittedName>
        <fullName evidence="2">Protein ALP1-like</fullName>
    </submittedName>
</protein>
<evidence type="ECO:0000259" key="1">
    <source>
        <dbReference type="Pfam" id="PF26138"/>
    </source>
</evidence>
<gene>
    <name evidence="2" type="ORF">G2W53_044522</name>
</gene>
<feature type="domain" description="DUF8040" evidence="1">
    <location>
        <begin position="147"/>
        <end position="201"/>
    </location>
</feature>
<sequence>MMNGFEYDYDKLGEIFNNSTASGKLSQASTQEPPTSDQERLLEDDFLSKGVHVDSQFIDVKCENSNLIGDKRKQTFGSSWERHGMDLRLSWFAKLEVSLKKLTEVMDIRKKVTIAKMERYKKQANETTLSTYSIDACMELLDSMEDVSNVGKLSDGKDVTVDEGVAMFLIIIGQNLRHRIIAERFQHSVYTVSKWFRRVLRGNFIGALDDTHVSAWAPATKKTAFCGRKTVIPQNVMAACDFDKIFNFLYLGWESIASDSLVFLDALKATNNFPHPQRDQFQLVDSDYPNMSRMQNRRERIFEEFSREDMIIQEEHGLEQNKDSMMQYK</sequence>
<dbReference type="InterPro" id="IPR058353">
    <property type="entry name" value="DUF8040"/>
</dbReference>
<name>A0A834SHQ2_9FABA</name>
<dbReference type="OrthoDB" id="1681765at2759"/>
<accession>A0A834SHQ2</accession>
<dbReference type="EMBL" id="JAAIUW010000059">
    <property type="protein sequence ID" value="KAF7800987.1"/>
    <property type="molecule type" value="Genomic_DNA"/>
</dbReference>
<organism evidence="2 3">
    <name type="scientific">Senna tora</name>
    <dbReference type="NCBI Taxonomy" id="362788"/>
    <lineage>
        <taxon>Eukaryota</taxon>
        <taxon>Viridiplantae</taxon>
        <taxon>Streptophyta</taxon>
        <taxon>Embryophyta</taxon>
        <taxon>Tracheophyta</taxon>
        <taxon>Spermatophyta</taxon>
        <taxon>Magnoliopsida</taxon>
        <taxon>eudicotyledons</taxon>
        <taxon>Gunneridae</taxon>
        <taxon>Pentapetalae</taxon>
        <taxon>rosids</taxon>
        <taxon>fabids</taxon>
        <taxon>Fabales</taxon>
        <taxon>Fabaceae</taxon>
        <taxon>Caesalpinioideae</taxon>
        <taxon>Cassia clade</taxon>
        <taxon>Senna</taxon>
    </lineage>
</organism>
<proteinExistence type="predicted"/>
<dbReference type="Proteomes" id="UP000634136">
    <property type="component" value="Unassembled WGS sequence"/>
</dbReference>
<dbReference type="PANTHER" id="PTHR22930">
    <property type="match status" value="1"/>
</dbReference>
<comment type="caution">
    <text evidence="2">The sequence shown here is derived from an EMBL/GenBank/DDBJ whole genome shotgun (WGS) entry which is preliminary data.</text>
</comment>
<keyword evidence="3" id="KW-1185">Reference proteome</keyword>